<evidence type="ECO:0000256" key="4">
    <source>
        <dbReference type="ARBA" id="ARBA00022496"/>
    </source>
</evidence>
<dbReference type="RefSeq" id="WP_182556268.1">
    <property type="nucleotide sequence ID" value="NZ_BPRF01000019.1"/>
</dbReference>
<dbReference type="SMART" id="SM00965">
    <property type="entry name" value="STN"/>
    <property type="match status" value="1"/>
</dbReference>
<comment type="subcellular location">
    <subcellularLocation>
        <location evidence="1 12">Cell outer membrane</location>
        <topology evidence="1 12">Multi-pass membrane protein</topology>
    </subcellularLocation>
</comment>
<keyword evidence="16" id="KW-0675">Receptor</keyword>
<evidence type="ECO:0000256" key="10">
    <source>
        <dbReference type="ARBA" id="ARBA00023136"/>
    </source>
</evidence>
<evidence type="ECO:0000256" key="3">
    <source>
        <dbReference type="ARBA" id="ARBA00022452"/>
    </source>
</evidence>
<dbReference type="InterPro" id="IPR037066">
    <property type="entry name" value="Plug_dom_sf"/>
</dbReference>
<dbReference type="Gene3D" id="3.55.50.30">
    <property type="match status" value="1"/>
</dbReference>
<protein>
    <submittedName>
        <fullName evidence="16">Iron complex outermembrane receptor protein</fullName>
    </submittedName>
</protein>
<keyword evidence="4" id="KW-0410">Iron transport</keyword>
<keyword evidence="17" id="KW-1185">Reference proteome</keyword>
<dbReference type="GO" id="GO:0009279">
    <property type="term" value="C:cell outer membrane"/>
    <property type="evidence" value="ECO:0007669"/>
    <property type="project" value="UniProtKB-SubCell"/>
</dbReference>
<sequence length="832" mass="89849">MYASGRRRGLERAQGVRVDRAATSRHAHAIPFTALLLATTAVLPLLVAAPAMSQVAASATFNIPAGDLGSVLAQIGRTASQPISFPADLTRGRTAGPVVGRMSVREALARALAGSGLVAVPGAGGALMIRGATAPTAGAAALGDIAAIDVTDTAGSRDVGFTAIDTQSSTRIDIPLKENPRSVVGVTDAVIRTQAQTSVLDAARNVSNVRIGDGSGQAQGSPTYFIRGFDQSQILINGQPSGTARLPITDIERIDVIKGPTTELSGPSFNGGAINAVTKAPTATPIRRADVFYGSRFFRTLAFDLGGPVSDLEGVTYRLNLSGNTANTSFGGNTSPHEALISPVVSWQGVDTRVTAGMRYIDRVYGVPPFTFGTPEAGFRPLRLPRETPFGSAANGGSVRILNPYGEIDHHLGTIDAANLGSLDFRFRNRTSYFITDSYSQTQIPGSIIVGYRGGEPLANPVGSIGSSFGERFVTQSDMLVRHDTEYFRQTMRFGIDYLKLSGKQKSNLLETREQIGLFNPRQDLQFPGFFTPSWYGSNFFRYGQSATDNVGISFQDKIDLFDRLHILGSVRQDWYSSKTVGSRRVRLEQAEMTYTAGAVYDIFPWVSVYGSVGTGFLPQEGFINRTEPAPPVLSDLSEVGFKFSLLDNQLMVTVDRYSNAYSNTLFFDPATRTNRLGPGYLAEGYELDFQGQITPNLQVIGGYSYNDFTNGIQQAGTRSSGPLVMPGQPQHQANLFAVYTFTEGPLQGLSIGGGGRGQTFSFTDFRPRATAPKIPGFITYDAMIGYTMENFRVDMNVTNLFDRYYYNTTVSPYFVPLAQGRTFMIRATLDF</sequence>
<dbReference type="EMBL" id="JACJIB010000008">
    <property type="protein sequence ID" value="MBA8915225.1"/>
    <property type="molecule type" value="Genomic_DNA"/>
</dbReference>
<dbReference type="InterPro" id="IPR011662">
    <property type="entry name" value="Secretin/TonB_short_N"/>
</dbReference>
<evidence type="ECO:0000313" key="16">
    <source>
        <dbReference type="EMBL" id="MBA8915225.1"/>
    </source>
</evidence>
<organism evidence="16 17">
    <name type="scientific">Methylorubrum thiocyanatum</name>
    <dbReference type="NCBI Taxonomy" id="47958"/>
    <lineage>
        <taxon>Bacteria</taxon>
        <taxon>Pseudomonadati</taxon>
        <taxon>Pseudomonadota</taxon>
        <taxon>Alphaproteobacteria</taxon>
        <taxon>Hyphomicrobiales</taxon>
        <taxon>Methylobacteriaceae</taxon>
        <taxon>Methylorubrum</taxon>
    </lineage>
</organism>
<keyword evidence="10 12" id="KW-0472">Membrane</keyword>
<dbReference type="SUPFAM" id="SSF56935">
    <property type="entry name" value="Porins"/>
    <property type="match status" value="1"/>
</dbReference>
<keyword evidence="11 12" id="KW-0998">Cell outer membrane</keyword>
<dbReference type="InterPro" id="IPR039426">
    <property type="entry name" value="TonB-dep_rcpt-like"/>
</dbReference>
<dbReference type="GO" id="GO:0015344">
    <property type="term" value="F:siderophore uptake transmembrane transporter activity"/>
    <property type="evidence" value="ECO:0007669"/>
    <property type="project" value="TreeGrafter"/>
</dbReference>
<accession>A0AA40VDJ4</accession>
<gene>
    <name evidence="16" type="ORF">HNR51_004325</name>
</gene>
<dbReference type="InterPro" id="IPR036942">
    <property type="entry name" value="Beta-barrel_TonB_sf"/>
</dbReference>
<dbReference type="AlphaFoldDB" id="A0AA40VDJ4"/>
<dbReference type="CDD" id="cd01347">
    <property type="entry name" value="ligand_gated_channel"/>
    <property type="match status" value="1"/>
</dbReference>
<dbReference type="Gene3D" id="2.170.130.10">
    <property type="entry name" value="TonB-dependent receptor, plug domain"/>
    <property type="match status" value="1"/>
</dbReference>
<dbReference type="PANTHER" id="PTHR32552:SF68">
    <property type="entry name" value="FERRICHROME OUTER MEMBRANE TRANSPORTER_PHAGE RECEPTOR"/>
    <property type="match status" value="1"/>
</dbReference>
<evidence type="ECO:0000259" key="15">
    <source>
        <dbReference type="SMART" id="SM00965"/>
    </source>
</evidence>
<evidence type="ECO:0000256" key="13">
    <source>
        <dbReference type="RuleBase" id="RU003357"/>
    </source>
</evidence>
<dbReference type="Pfam" id="PF07715">
    <property type="entry name" value="Plug"/>
    <property type="match status" value="1"/>
</dbReference>
<keyword evidence="8" id="KW-0406">Ion transport</keyword>
<evidence type="ECO:0000256" key="8">
    <source>
        <dbReference type="ARBA" id="ARBA00023065"/>
    </source>
</evidence>
<evidence type="ECO:0000313" key="17">
    <source>
        <dbReference type="Proteomes" id="UP000543554"/>
    </source>
</evidence>
<evidence type="ECO:0000256" key="2">
    <source>
        <dbReference type="ARBA" id="ARBA00022448"/>
    </source>
</evidence>
<evidence type="ECO:0000256" key="11">
    <source>
        <dbReference type="ARBA" id="ARBA00023237"/>
    </source>
</evidence>
<name>A0AA40VDJ4_9HYPH</name>
<dbReference type="Proteomes" id="UP000543554">
    <property type="component" value="Unassembled WGS sequence"/>
</dbReference>
<evidence type="ECO:0000256" key="1">
    <source>
        <dbReference type="ARBA" id="ARBA00004571"/>
    </source>
</evidence>
<keyword evidence="9 13" id="KW-0798">TonB box</keyword>
<reference evidence="16 17" key="1">
    <citation type="submission" date="2020-08" db="EMBL/GenBank/DDBJ databases">
        <title>Genomic Encyclopedia of Type Strains, Phase IV (KMG-IV): sequencing the most valuable type-strain genomes for metagenomic binning, comparative biology and taxonomic classification.</title>
        <authorList>
            <person name="Goeker M."/>
        </authorList>
    </citation>
    <scope>NUCLEOTIDE SEQUENCE [LARGE SCALE GENOMIC DNA]</scope>
    <source>
        <strain evidence="16 17">DSM 11490</strain>
    </source>
</reference>
<feature type="transmembrane region" description="Helical" evidence="14">
    <location>
        <begin position="29"/>
        <end position="52"/>
    </location>
</feature>
<proteinExistence type="inferred from homology"/>
<evidence type="ECO:0000256" key="6">
    <source>
        <dbReference type="ARBA" id="ARBA00022729"/>
    </source>
</evidence>
<evidence type="ECO:0000256" key="12">
    <source>
        <dbReference type="PROSITE-ProRule" id="PRU01360"/>
    </source>
</evidence>
<dbReference type="Gene3D" id="2.40.170.20">
    <property type="entry name" value="TonB-dependent receptor, beta-barrel domain"/>
    <property type="match status" value="1"/>
</dbReference>
<dbReference type="PROSITE" id="PS52016">
    <property type="entry name" value="TONB_DEPENDENT_REC_3"/>
    <property type="match status" value="1"/>
</dbReference>
<feature type="domain" description="Secretin/TonB short N-terminal" evidence="15">
    <location>
        <begin position="81"/>
        <end position="132"/>
    </location>
</feature>
<dbReference type="InterPro" id="IPR012910">
    <property type="entry name" value="Plug_dom"/>
</dbReference>
<dbReference type="InterPro" id="IPR000531">
    <property type="entry name" value="Beta-barrel_TonB"/>
</dbReference>
<evidence type="ECO:0000256" key="9">
    <source>
        <dbReference type="ARBA" id="ARBA00023077"/>
    </source>
</evidence>
<keyword evidence="2 12" id="KW-0813">Transport</keyword>
<comment type="caution">
    <text evidence="16">The sequence shown here is derived from an EMBL/GenBank/DDBJ whole genome shotgun (WGS) entry which is preliminary data.</text>
</comment>
<evidence type="ECO:0000256" key="14">
    <source>
        <dbReference type="SAM" id="Phobius"/>
    </source>
</evidence>
<keyword evidence="6" id="KW-0732">Signal</keyword>
<keyword evidence="5 12" id="KW-0812">Transmembrane</keyword>
<dbReference type="Pfam" id="PF00593">
    <property type="entry name" value="TonB_dep_Rec_b-barrel"/>
    <property type="match status" value="1"/>
</dbReference>
<keyword evidence="14" id="KW-1133">Transmembrane helix</keyword>
<keyword evidence="7" id="KW-0408">Iron</keyword>
<dbReference type="PANTHER" id="PTHR32552">
    <property type="entry name" value="FERRICHROME IRON RECEPTOR-RELATED"/>
    <property type="match status" value="1"/>
</dbReference>
<evidence type="ECO:0000256" key="7">
    <source>
        <dbReference type="ARBA" id="ARBA00023004"/>
    </source>
</evidence>
<comment type="similarity">
    <text evidence="12 13">Belongs to the TonB-dependent receptor family.</text>
</comment>
<evidence type="ECO:0000256" key="5">
    <source>
        <dbReference type="ARBA" id="ARBA00022692"/>
    </source>
</evidence>
<keyword evidence="3 12" id="KW-1134">Transmembrane beta strand</keyword>